<dbReference type="SUPFAM" id="SSF103481">
    <property type="entry name" value="Multidrug resistance efflux transporter EmrE"/>
    <property type="match status" value="2"/>
</dbReference>
<dbReference type="InterPro" id="IPR004626">
    <property type="entry name" value="RarD"/>
</dbReference>
<feature type="region of interest" description="Disordered" evidence="8">
    <location>
        <begin position="1"/>
        <end position="34"/>
    </location>
</feature>
<feature type="transmembrane region" description="Helical" evidence="9">
    <location>
        <begin position="71"/>
        <end position="92"/>
    </location>
</feature>
<evidence type="ECO:0000256" key="4">
    <source>
        <dbReference type="ARBA" id="ARBA00022475"/>
    </source>
</evidence>
<evidence type="ECO:0000256" key="5">
    <source>
        <dbReference type="ARBA" id="ARBA00022692"/>
    </source>
</evidence>
<dbReference type="OrthoDB" id="369870at2"/>
<evidence type="ECO:0000313" key="13">
    <source>
        <dbReference type="Proteomes" id="UP000289805"/>
    </source>
</evidence>
<evidence type="ECO:0000256" key="6">
    <source>
        <dbReference type="ARBA" id="ARBA00022989"/>
    </source>
</evidence>
<sequence>MSQAPQHPVNDVPTPPDASRPGARGAPGGTPGTSAPIDRLGVALGASAYFLWGAMPLFFPLLQPAGPLEIISHRVVWSLLFCLLLLLVMRRLPAFRAAFRVRRTVGLLAIAAVLVATNWTVYVYGVLSGHVLDAALGYFINPLVTVLLAVLVLKERLRPAQWVALGIGTAAVVVLTIGVGRLPWIALTLAVSFGLYGLVKNRVGRDVEALPGLAVETALLFPVALGYLVLLGTTGVGTFAAEGTGHALLLASSGIVTALPLLLFGAAARRLPLSLVGMLQYLAPVLQFLVGLLVFHESMPPVRWAGFSLVWLALIVLSVDGLRTMRASRLAAPR</sequence>
<feature type="transmembrane region" description="Helical" evidence="9">
    <location>
        <begin position="136"/>
        <end position="153"/>
    </location>
</feature>
<evidence type="ECO:0000256" key="8">
    <source>
        <dbReference type="SAM" id="MobiDB-lite"/>
    </source>
</evidence>
<dbReference type="PANTHER" id="PTHR22911">
    <property type="entry name" value="ACYL-MALONYL CONDENSING ENZYME-RELATED"/>
    <property type="match status" value="1"/>
</dbReference>
<dbReference type="InterPro" id="IPR037185">
    <property type="entry name" value="EmrE-like"/>
</dbReference>
<organism evidence="12 13">
    <name type="scientific">Oerskovia turbata</name>
    <dbReference type="NCBI Taxonomy" id="1713"/>
    <lineage>
        <taxon>Bacteria</taxon>
        <taxon>Bacillati</taxon>
        <taxon>Actinomycetota</taxon>
        <taxon>Actinomycetes</taxon>
        <taxon>Micrococcales</taxon>
        <taxon>Cellulomonadaceae</taxon>
        <taxon>Oerskovia</taxon>
    </lineage>
</organism>
<keyword evidence="4" id="KW-1003">Cell membrane</keyword>
<feature type="transmembrane region" description="Helical" evidence="9">
    <location>
        <begin position="160"/>
        <end position="177"/>
    </location>
</feature>
<keyword evidence="3" id="KW-0813">Transport</keyword>
<dbReference type="AlphaFoldDB" id="A0A4Q1KQ89"/>
<evidence type="ECO:0000256" key="1">
    <source>
        <dbReference type="ARBA" id="ARBA00004651"/>
    </source>
</evidence>
<name>A0A4Q1KQ89_9CELL</name>
<feature type="transmembrane region" description="Helical" evidence="9">
    <location>
        <begin position="301"/>
        <end position="319"/>
    </location>
</feature>
<dbReference type="InterPro" id="IPR000620">
    <property type="entry name" value="EamA_dom"/>
</dbReference>
<dbReference type="NCBIfam" id="TIGR00688">
    <property type="entry name" value="rarD"/>
    <property type="match status" value="1"/>
</dbReference>
<evidence type="ECO:0000256" key="9">
    <source>
        <dbReference type="SAM" id="Phobius"/>
    </source>
</evidence>
<dbReference type="GO" id="GO:0005886">
    <property type="term" value="C:plasma membrane"/>
    <property type="evidence" value="ECO:0007669"/>
    <property type="project" value="UniProtKB-SubCell"/>
</dbReference>
<comment type="caution">
    <text evidence="12">The sequence shown here is derived from an EMBL/GenBank/DDBJ whole genome shotgun (WGS) entry which is preliminary data.</text>
</comment>
<feature type="transmembrane region" description="Helical" evidence="9">
    <location>
        <begin position="219"/>
        <end position="241"/>
    </location>
</feature>
<comment type="similarity">
    <text evidence="2">Belongs to the EamA transporter family.</text>
</comment>
<evidence type="ECO:0000256" key="7">
    <source>
        <dbReference type="ARBA" id="ARBA00023136"/>
    </source>
</evidence>
<dbReference type="PANTHER" id="PTHR22911:SF137">
    <property type="entry name" value="SOLUTE CARRIER FAMILY 35 MEMBER G2-RELATED"/>
    <property type="match status" value="1"/>
</dbReference>
<feature type="transmembrane region" description="Helical" evidence="9">
    <location>
        <begin position="104"/>
        <end position="124"/>
    </location>
</feature>
<dbReference type="Pfam" id="PF00892">
    <property type="entry name" value="EamA"/>
    <property type="match status" value="1"/>
</dbReference>
<keyword evidence="7 9" id="KW-0472">Membrane</keyword>
<feature type="domain" description="EamA" evidence="10">
    <location>
        <begin position="40"/>
        <end position="176"/>
    </location>
</feature>
<accession>A0A4Q1KQ89</accession>
<protein>
    <submittedName>
        <fullName evidence="12">EamA family transporter RarD</fullName>
    </submittedName>
</protein>
<dbReference type="Proteomes" id="UP000289805">
    <property type="component" value="Unassembled WGS sequence"/>
</dbReference>
<dbReference type="Proteomes" id="UP000290517">
    <property type="component" value="Unassembled WGS sequence"/>
</dbReference>
<reference evidence="13 14" key="1">
    <citation type="submission" date="2019-01" db="EMBL/GenBank/DDBJ databases">
        <title>Oerskovia turbata Genome sequencing and assembly.</title>
        <authorList>
            <person name="Dou T."/>
        </authorList>
    </citation>
    <scope>NUCLEOTIDE SEQUENCE [LARGE SCALE GENOMIC DNA]</scope>
    <source>
        <strain evidence="12 13">JCM12123</strain>
        <strain evidence="11 14">JCM3160</strain>
    </source>
</reference>
<keyword evidence="5 9" id="KW-0812">Transmembrane</keyword>
<dbReference type="RefSeq" id="WP_129429415.1">
    <property type="nucleotide sequence ID" value="NZ_JOFV01000010.1"/>
</dbReference>
<evidence type="ECO:0000313" key="14">
    <source>
        <dbReference type="Proteomes" id="UP000290517"/>
    </source>
</evidence>
<dbReference type="STRING" id="1713.GCA_000718325_02481"/>
<proteinExistence type="inferred from homology"/>
<evidence type="ECO:0000259" key="10">
    <source>
        <dbReference type="Pfam" id="PF00892"/>
    </source>
</evidence>
<evidence type="ECO:0000256" key="2">
    <source>
        <dbReference type="ARBA" id="ARBA00007362"/>
    </source>
</evidence>
<dbReference type="EMBL" id="SDJR01000002">
    <property type="protein sequence ID" value="RXR27489.1"/>
    <property type="molecule type" value="Genomic_DNA"/>
</dbReference>
<evidence type="ECO:0000313" key="11">
    <source>
        <dbReference type="EMBL" id="RXR27489.1"/>
    </source>
</evidence>
<comment type="subcellular location">
    <subcellularLocation>
        <location evidence="1">Cell membrane</location>
        <topology evidence="1">Multi-pass membrane protein</topology>
    </subcellularLocation>
</comment>
<gene>
    <name evidence="12" type="primary">rarD</name>
    <name evidence="11" type="ORF">EQW73_03450</name>
    <name evidence="12" type="ORF">EQW78_14395</name>
</gene>
<evidence type="ECO:0000256" key="3">
    <source>
        <dbReference type="ARBA" id="ARBA00022448"/>
    </source>
</evidence>
<feature type="transmembrane region" description="Helical" evidence="9">
    <location>
        <begin position="183"/>
        <end position="199"/>
    </location>
</feature>
<dbReference type="Gene3D" id="1.10.3730.20">
    <property type="match status" value="1"/>
</dbReference>
<feature type="transmembrane region" description="Helical" evidence="9">
    <location>
        <begin position="247"/>
        <end position="268"/>
    </location>
</feature>
<feature type="transmembrane region" description="Helical" evidence="9">
    <location>
        <begin position="40"/>
        <end position="59"/>
    </location>
</feature>
<keyword evidence="14" id="KW-1185">Reference proteome</keyword>
<dbReference type="EMBL" id="SDJQ01000019">
    <property type="protein sequence ID" value="RXR32283.1"/>
    <property type="molecule type" value="Genomic_DNA"/>
</dbReference>
<keyword evidence="6 9" id="KW-1133">Transmembrane helix</keyword>
<evidence type="ECO:0000313" key="12">
    <source>
        <dbReference type="EMBL" id="RXR32283.1"/>
    </source>
</evidence>
<feature type="transmembrane region" description="Helical" evidence="9">
    <location>
        <begin position="275"/>
        <end position="295"/>
    </location>
</feature>